<keyword evidence="1" id="KW-0732">Signal</keyword>
<dbReference type="PANTHER" id="PTHR36933:SF1">
    <property type="entry name" value="SLL0788 PROTEIN"/>
    <property type="match status" value="1"/>
</dbReference>
<dbReference type="EMBL" id="FLUQ01000005">
    <property type="protein sequence ID" value="SBW08945.1"/>
    <property type="molecule type" value="Genomic_DNA"/>
</dbReference>
<sequence length="130" mass="14250">MRYVFVMILAGFCLLAPHGAMAADGHGQEGHGKRSAPGNAAMIGVNQEYMDAMKAMDGPMMEGVMDPDPDTAFVRGMIPHHQGAVAMAKIQLKYGKDPELRKMAQDIIAAQETEIRFMEDWLKKKGRSGK</sequence>
<gene>
    <name evidence="3" type="ORF">KL86DPRO_50028</name>
</gene>
<proteinExistence type="predicted"/>
<feature type="signal peptide" evidence="1">
    <location>
        <begin position="1"/>
        <end position="22"/>
    </location>
</feature>
<evidence type="ECO:0000259" key="2">
    <source>
        <dbReference type="Pfam" id="PF03713"/>
    </source>
</evidence>
<feature type="chain" id="PRO_5012962313" evidence="1">
    <location>
        <begin position="23"/>
        <end position="130"/>
    </location>
</feature>
<feature type="domain" description="DUF305" evidence="2">
    <location>
        <begin position="24"/>
        <end position="122"/>
    </location>
</feature>
<name>A0A212KBR2_9DELT</name>
<reference evidence="3" key="1">
    <citation type="submission" date="2016-04" db="EMBL/GenBank/DDBJ databases">
        <authorList>
            <person name="Evans L.H."/>
            <person name="Alamgir A."/>
            <person name="Owens N."/>
            <person name="Weber N.D."/>
            <person name="Virtaneva K."/>
            <person name="Barbian K."/>
            <person name="Babar A."/>
            <person name="Rosenke K."/>
        </authorList>
    </citation>
    <scope>NUCLEOTIDE SEQUENCE</scope>
    <source>
        <strain evidence="3">86</strain>
    </source>
</reference>
<organism evidence="3">
    <name type="scientific">uncultured delta proteobacterium</name>
    <dbReference type="NCBI Taxonomy" id="34034"/>
    <lineage>
        <taxon>Bacteria</taxon>
        <taxon>Deltaproteobacteria</taxon>
        <taxon>environmental samples</taxon>
    </lineage>
</organism>
<protein>
    <submittedName>
        <fullName evidence="3">40-residue YVTN family beta-propeller repeat protein</fullName>
    </submittedName>
</protein>
<dbReference type="Pfam" id="PF03713">
    <property type="entry name" value="DUF305"/>
    <property type="match status" value="1"/>
</dbReference>
<dbReference type="InterPro" id="IPR012347">
    <property type="entry name" value="Ferritin-like"/>
</dbReference>
<accession>A0A212KBR2</accession>
<evidence type="ECO:0000256" key="1">
    <source>
        <dbReference type="SAM" id="SignalP"/>
    </source>
</evidence>
<evidence type="ECO:0000313" key="3">
    <source>
        <dbReference type="EMBL" id="SBW08945.1"/>
    </source>
</evidence>
<dbReference type="InterPro" id="IPR005183">
    <property type="entry name" value="DUF305_CopM-like"/>
</dbReference>
<dbReference type="PANTHER" id="PTHR36933">
    <property type="entry name" value="SLL0788 PROTEIN"/>
    <property type="match status" value="1"/>
</dbReference>
<dbReference type="Gene3D" id="1.20.1260.10">
    <property type="match status" value="1"/>
</dbReference>
<dbReference type="AlphaFoldDB" id="A0A212KBR2"/>